<reference evidence="9 10" key="1">
    <citation type="submission" date="2020-11" db="EMBL/GenBank/DDBJ databases">
        <title>Description of Pontivivens ytuae sp. nov. isolated from deep sea sediment of Mariana Trench.</title>
        <authorList>
            <person name="Wang Z."/>
            <person name="Sun Q.-L."/>
            <person name="Xu X.-D."/>
            <person name="Tang Y.-Z."/>
            <person name="Zhang J."/>
        </authorList>
    </citation>
    <scope>NUCLEOTIDE SEQUENCE [LARGE SCALE GENOMIC DNA]</scope>
    <source>
        <strain evidence="9 10">MT2928</strain>
    </source>
</reference>
<dbReference type="PANTHER" id="PTHR34296:SF2">
    <property type="entry name" value="ABC TRANSPORTER GUANOSINE-BINDING PROTEIN NUPN"/>
    <property type="match status" value="1"/>
</dbReference>
<evidence type="ECO:0000313" key="9">
    <source>
        <dbReference type="EMBL" id="QPH55123.1"/>
    </source>
</evidence>
<dbReference type="RefSeq" id="WP_196104322.1">
    <property type="nucleotide sequence ID" value="NZ_CP064942.1"/>
</dbReference>
<evidence type="ECO:0000256" key="5">
    <source>
        <dbReference type="ARBA" id="ARBA00023136"/>
    </source>
</evidence>
<keyword evidence="4 7" id="KW-0732">Signal</keyword>
<keyword evidence="10" id="KW-1185">Reference proteome</keyword>
<gene>
    <name evidence="9" type="ORF">I0K15_05085</name>
</gene>
<keyword evidence="6" id="KW-0449">Lipoprotein</keyword>
<evidence type="ECO:0000256" key="6">
    <source>
        <dbReference type="ARBA" id="ARBA00023288"/>
    </source>
</evidence>
<evidence type="ECO:0000256" key="1">
    <source>
        <dbReference type="ARBA" id="ARBA00004193"/>
    </source>
</evidence>
<dbReference type="SUPFAM" id="SSF53822">
    <property type="entry name" value="Periplasmic binding protein-like I"/>
    <property type="match status" value="1"/>
</dbReference>
<dbReference type="InterPro" id="IPR050957">
    <property type="entry name" value="BMP_lipoprotein"/>
</dbReference>
<feature type="signal peptide" evidence="7">
    <location>
        <begin position="1"/>
        <end position="20"/>
    </location>
</feature>
<evidence type="ECO:0000256" key="7">
    <source>
        <dbReference type="SAM" id="SignalP"/>
    </source>
</evidence>
<keyword evidence="5" id="KW-0472">Membrane</keyword>
<accession>A0A7S9LTZ0</accession>
<dbReference type="Proteomes" id="UP000594800">
    <property type="component" value="Chromosome"/>
</dbReference>
<feature type="chain" id="PRO_5032806771" evidence="7">
    <location>
        <begin position="21"/>
        <end position="329"/>
    </location>
</feature>
<comment type="subcellular location">
    <subcellularLocation>
        <location evidence="1">Cell membrane</location>
        <topology evidence="1">Lipid-anchor</topology>
    </subcellularLocation>
</comment>
<dbReference type="KEGG" id="poz:I0K15_05085"/>
<dbReference type="Gene3D" id="3.40.50.2300">
    <property type="match status" value="2"/>
</dbReference>
<evidence type="ECO:0000259" key="8">
    <source>
        <dbReference type="Pfam" id="PF02608"/>
    </source>
</evidence>
<feature type="domain" description="ABC transporter substrate-binding protein PnrA-like" evidence="8">
    <location>
        <begin position="28"/>
        <end position="300"/>
    </location>
</feature>
<organism evidence="9 10">
    <name type="scientific">Pontivivens ytuae</name>
    <dbReference type="NCBI Taxonomy" id="2789856"/>
    <lineage>
        <taxon>Bacteria</taxon>
        <taxon>Pseudomonadati</taxon>
        <taxon>Pseudomonadota</taxon>
        <taxon>Alphaproteobacteria</taxon>
        <taxon>Rhodobacterales</taxon>
        <taxon>Paracoccaceae</taxon>
        <taxon>Pontivivens</taxon>
    </lineage>
</organism>
<proteinExistence type="inferred from homology"/>
<comment type="similarity">
    <text evidence="2">Belongs to the BMP lipoprotein family.</text>
</comment>
<name>A0A7S9LTZ0_9RHOB</name>
<dbReference type="InterPro" id="IPR028082">
    <property type="entry name" value="Peripla_BP_I"/>
</dbReference>
<evidence type="ECO:0000256" key="2">
    <source>
        <dbReference type="ARBA" id="ARBA00008610"/>
    </source>
</evidence>
<keyword evidence="3" id="KW-1003">Cell membrane</keyword>
<evidence type="ECO:0000256" key="3">
    <source>
        <dbReference type="ARBA" id="ARBA00022475"/>
    </source>
</evidence>
<dbReference type="CDD" id="cd06354">
    <property type="entry name" value="PBP1_PrnA-like"/>
    <property type="match status" value="1"/>
</dbReference>
<dbReference type="EMBL" id="CP064942">
    <property type="protein sequence ID" value="QPH55123.1"/>
    <property type="molecule type" value="Genomic_DNA"/>
</dbReference>
<evidence type="ECO:0000313" key="10">
    <source>
        <dbReference type="Proteomes" id="UP000594800"/>
    </source>
</evidence>
<dbReference type="GO" id="GO:0005886">
    <property type="term" value="C:plasma membrane"/>
    <property type="evidence" value="ECO:0007669"/>
    <property type="project" value="UniProtKB-SubCell"/>
</dbReference>
<evidence type="ECO:0000256" key="4">
    <source>
        <dbReference type="ARBA" id="ARBA00022729"/>
    </source>
</evidence>
<dbReference type="PANTHER" id="PTHR34296">
    <property type="entry name" value="TRANSCRIPTIONAL ACTIVATOR PROTEIN MED"/>
    <property type="match status" value="1"/>
</dbReference>
<dbReference type="Pfam" id="PF02608">
    <property type="entry name" value="Bmp"/>
    <property type="match status" value="1"/>
</dbReference>
<dbReference type="InterPro" id="IPR003760">
    <property type="entry name" value="PnrA-like"/>
</dbReference>
<dbReference type="AlphaFoldDB" id="A0A7S9LTZ0"/>
<sequence>MFRFAAVAALSAAVSVPALAQQGPVLFYDGGDKMDASFNESAWNGAELYRMTEGGTYSEVVLPDGADRVELMRDYARQGYEPIVAIGFLYGEAVNQVAAEFPETDFAIVDMVVDQPNVRSVVFREHEGSYLMGAMAAMASESDTVGFVGGMDIPVIRKFACGYVGGVKAVNPDATVLVEMTGTTPAAFNDPERGEELAEGQIAQGADVIYHASGGTGVGVLDAVADAGILGIGVDMNQNGLEPGSVLTSMLKQVDYAVYFALKDHAVGEYTYGIQSLGLEDRGVGYAVDENNQFLVDRTMVGLVEEISYQIISGDLEVHDYMATSDCPY</sequence>
<protein>
    <submittedName>
        <fullName evidence="9">BMP family ABC transporter substrate-binding protein</fullName>
    </submittedName>
</protein>